<keyword evidence="1" id="KW-1133">Transmembrane helix</keyword>
<accession>A0A7J7PAL5</accession>
<protein>
    <submittedName>
        <fullName evidence="2">Uncharacterized protein</fullName>
    </submittedName>
</protein>
<gene>
    <name evidence="2" type="ORF">GIB67_023475</name>
</gene>
<dbReference type="InterPro" id="IPR052941">
    <property type="entry name" value="StomDev_PlantInt_Reg"/>
</dbReference>
<keyword evidence="1" id="KW-0812">Transmembrane</keyword>
<reference evidence="2 3" key="1">
    <citation type="journal article" date="2020" name="IScience">
        <title>Genome Sequencing of the Endangered Kingdonia uniflora (Circaeasteraceae, Ranunculales) Reveals Potential Mechanisms of Evolutionary Specialization.</title>
        <authorList>
            <person name="Sun Y."/>
            <person name="Deng T."/>
            <person name="Zhang A."/>
            <person name="Moore M.J."/>
            <person name="Landis J.B."/>
            <person name="Lin N."/>
            <person name="Zhang H."/>
            <person name="Zhang X."/>
            <person name="Huang J."/>
            <person name="Zhang X."/>
            <person name="Sun H."/>
            <person name="Wang H."/>
        </authorList>
    </citation>
    <scope>NUCLEOTIDE SEQUENCE [LARGE SCALE GENOMIC DNA]</scope>
    <source>
        <strain evidence="2">TB1705</strain>
        <tissue evidence="2">Leaf</tissue>
    </source>
</reference>
<dbReference type="AlphaFoldDB" id="A0A7J7PAL5"/>
<keyword evidence="1" id="KW-0472">Membrane</keyword>
<evidence type="ECO:0000313" key="3">
    <source>
        <dbReference type="Proteomes" id="UP000541444"/>
    </source>
</evidence>
<name>A0A7J7PAL5_9MAGN</name>
<dbReference type="EMBL" id="JACGCM010000119">
    <property type="protein sequence ID" value="KAF6176184.1"/>
    <property type="molecule type" value="Genomic_DNA"/>
</dbReference>
<dbReference type="PANTHER" id="PTHR48004">
    <property type="entry name" value="OS01G0149700 PROTEIN"/>
    <property type="match status" value="1"/>
</dbReference>
<dbReference type="InterPro" id="IPR001611">
    <property type="entry name" value="Leu-rich_rpt"/>
</dbReference>
<feature type="transmembrane region" description="Helical" evidence="1">
    <location>
        <begin position="317"/>
        <end position="338"/>
    </location>
</feature>
<comment type="caution">
    <text evidence="2">The sequence shown here is derived from an EMBL/GenBank/DDBJ whole genome shotgun (WGS) entry which is preliminary data.</text>
</comment>
<dbReference type="Proteomes" id="UP000541444">
    <property type="component" value="Unassembled WGS sequence"/>
</dbReference>
<sequence length="348" mass="39662">MLSSLLELHLSSCQLNYFPSLPYLNFTALEVLDLSFNYFESPLLDWFSSLNNLLSLDLGYNSFCSPIPLHNLTLLRVLDLSINWFNSTIPNWLNSFKHLEHLDLSYNAFNGTISAAINNQTSLASLNLNENNIEGEMPNFSRNLYRLVHLVLSYSNFKGDITGVLTSLFLCVPSSLESLWLAENKLLLGNVVSNRTREGKLRSLILQALEASERNSQFIGPIPLIDLTIPEQDHSLTNLTNPSSASQIIVHLETLEQLQTLKAHVIDFTTTQNPLDIGEYEFFYLWRNPPTLPSQSNITLWGLLTMKNILTSTMKRLVFISLAPPLLSKVYLWIWYIFMWISLQQSTL</sequence>
<dbReference type="PANTHER" id="PTHR48004:SF56">
    <property type="entry name" value="LRR RECEPTOR-LIKE SERINE_THREONINE-PROTEIN KINASE GSO1"/>
    <property type="match status" value="1"/>
</dbReference>
<dbReference type="Pfam" id="PF00560">
    <property type="entry name" value="LRR_1"/>
    <property type="match status" value="2"/>
</dbReference>
<evidence type="ECO:0000313" key="2">
    <source>
        <dbReference type="EMBL" id="KAF6176184.1"/>
    </source>
</evidence>
<organism evidence="2 3">
    <name type="scientific">Kingdonia uniflora</name>
    <dbReference type="NCBI Taxonomy" id="39325"/>
    <lineage>
        <taxon>Eukaryota</taxon>
        <taxon>Viridiplantae</taxon>
        <taxon>Streptophyta</taxon>
        <taxon>Embryophyta</taxon>
        <taxon>Tracheophyta</taxon>
        <taxon>Spermatophyta</taxon>
        <taxon>Magnoliopsida</taxon>
        <taxon>Ranunculales</taxon>
        <taxon>Circaeasteraceae</taxon>
        <taxon>Kingdonia</taxon>
    </lineage>
</organism>
<dbReference type="Gene3D" id="3.80.10.10">
    <property type="entry name" value="Ribonuclease Inhibitor"/>
    <property type="match status" value="1"/>
</dbReference>
<proteinExistence type="predicted"/>
<keyword evidence="3" id="KW-1185">Reference proteome</keyword>
<dbReference type="OrthoDB" id="1738872at2759"/>
<evidence type="ECO:0000256" key="1">
    <source>
        <dbReference type="SAM" id="Phobius"/>
    </source>
</evidence>
<dbReference type="InterPro" id="IPR032675">
    <property type="entry name" value="LRR_dom_sf"/>
</dbReference>
<dbReference type="SUPFAM" id="SSF52058">
    <property type="entry name" value="L domain-like"/>
    <property type="match status" value="1"/>
</dbReference>